<name>A0AA88YGV9_PINIB</name>
<evidence type="ECO:0000313" key="5">
    <source>
        <dbReference type="Proteomes" id="UP001186944"/>
    </source>
</evidence>
<comment type="caution">
    <text evidence="4">The sequence shown here is derived from an EMBL/GenBank/DDBJ whole genome shotgun (WGS) entry which is preliminary data.</text>
</comment>
<sequence length="603" mass="68044">MFRCLRLDQHDMRFISLFLIFSSLFLPSSCLLESVKDWLFGDGTGGTAIVSQGTKFEVLSTDEKFLKYATALAELSPLDACYHIVVFSLKKKCGELSEEDLGKLAVQLLNCQSQAEGRPTFKCSQQMTIAECTKNMDGPTWNAYQIVGNRARAMCYATQQDQFRKMTEMTVNDLSQAAHDQLQSLDQLKHGQEILHSLTSETVRQLYESQKELLGTHQQLRIAHENVMTHVTDNVDALVREKSLIASGNKQLADLVENIREKLDSTSKKIFEQSKTQQENHDKITDDLNKIHDKAQDALQKLDDSAKRLLQNHQEITKYYEQMFKNVNKINSSVWALMTTVNNMQAQLEQKISWFSQILGSSEEKLALILHTGKHVGFYLLIMLLAAYLNLPRFSRFAILVACLANGVAEIRHQEGLSFQELTGVIICLILANIMYHIWRPKHYGNHAAFLTQGCGPQSTGGTTPARYTTAELQNLHTLLENVQNTLSTSLHSTNSSLPSPIRERRDVDSESLLPPRPDSSTPEDYDHVRRYINAHFDNNSSRHSTPVPGPSSPFTRLNRTSRSSTPSVLSRVSSLCKGITRAGTPCRLPSQHGYDYCHRHKT</sequence>
<evidence type="ECO:0000313" key="4">
    <source>
        <dbReference type="EMBL" id="KAK3104672.1"/>
    </source>
</evidence>
<evidence type="ECO:0000256" key="3">
    <source>
        <dbReference type="SAM" id="SignalP"/>
    </source>
</evidence>
<feature type="region of interest" description="Disordered" evidence="2">
    <location>
        <begin position="490"/>
        <end position="568"/>
    </location>
</feature>
<evidence type="ECO:0008006" key="6">
    <source>
        <dbReference type="Google" id="ProtNLM"/>
    </source>
</evidence>
<feature type="signal peptide" evidence="3">
    <location>
        <begin position="1"/>
        <end position="30"/>
    </location>
</feature>
<accession>A0AA88YGV9</accession>
<keyword evidence="3" id="KW-0732">Signal</keyword>
<keyword evidence="5" id="KW-1185">Reference proteome</keyword>
<feature type="compositionally biased region" description="Low complexity" evidence="2">
    <location>
        <begin position="490"/>
        <end position="501"/>
    </location>
</feature>
<evidence type="ECO:0000256" key="1">
    <source>
        <dbReference type="SAM" id="Coils"/>
    </source>
</evidence>
<gene>
    <name evidence="4" type="ORF">FSP39_007514</name>
</gene>
<dbReference type="AlphaFoldDB" id="A0AA88YGV9"/>
<organism evidence="4 5">
    <name type="scientific">Pinctada imbricata</name>
    <name type="common">Atlantic pearl-oyster</name>
    <name type="synonym">Pinctada martensii</name>
    <dbReference type="NCBI Taxonomy" id="66713"/>
    <lineage>
        <taxon>Eukaryota</taxon>
        <taxon>Metazoa</taxon>
        <taxon>Spiralia</taxon>
        <taxon>Lophotrochozoa</taxon>
        <taxon>Mollusca</taxon>
        <taxon>Bivalvia</taxon>
        <taxon>Autobranchia</taxon>
        <taxon>Pteriomorphia</taxon>
        <taxon>Pterioida</taxon>
        <taxon>Pterioidea</taxon>
        <taxon>Pteriidae</taxon>
        <taxon>Pinctada</taxon>
    </lineage>
</organism>
<dbReference type="PANTHER" id="PTHR33538">
    <property type="entry name" value="PROTEIN GAMETE EXPRESSED 1"/>
    <property type="match status" value="1"/>
</dbReference>
<proteinExistence type="predicted"/>
<protein>
    <recommendedName>
        <fullName evidence="6">Protein brambleberry</fullName>
    </recommendedName>
</protein>
<feature type="chain" id="PRO_5041681200" description="Protein brambleberry" evidence="3">
    <location>
        <begin position="31"/>
        <end position="603"/>
    </location>
</feature>
<dbReference type="PANTHER" id="PTHR33538:SF1">
    <property type="entry name" value="PROTEIN BRAMBLEBERRY"/>
    <property type="match status" value="1"/>
</dbReference>
<dbReference type="InterPro" id="IPR040346">
    <property type="entry name" value="GEX1/Brambleberry"/>
</dbReference>
<dbReference type="EMBL" id="VSWD01000004">
    <property type="protein sequence ID" value="KAK3104672.1"/>
    <property type="molecule type" value="Genomic_DNA"/>
</dbReference>
<feature type="coiled-coil region" evidence="1">
    <location>
        <begin position="249"/>
        <end position="312"/>
    </location>
</feature>
<keyword evidence="1" id="KW-0175">Coiled coil</keyword>
<evidence type="ECO:0000256" key="2">
    <source>
        <dbReference type="SAM" id="MobiDB-lite"/>
    </source>
</evidence>
<dbReference type="Proteomes" id="UP001186944">
    <property type="component" value="Unassembled WGS sequence"/>
</dbReference>
<reference evidence="4" key="1">
    <citation type="submission" date="2019-08" db="EMBL/GenBank/DDBJ databases">
        <title>The improved chromosome-level genome for the pearl oyster Pinctada fucata martensii using PacBio sequencing and Hi-C.</title>
        <authorList>
            <person name="Zheng Z."/>
        </authorList>
    </citation>
    <scope>NUCLEOTIDE SEQUENCE</scope>
    <source>
        <strain evidence="4">ZZ-2019</strain>
        <tissue evidence="4">Adductor muscle</tissue>
    </source>
</reference>